<evidence type="ECO:0000313" key="2">
    <source>
        <dbReference type="Proteomes" id="UP000019488"/>
    </source>
</evidence>
<organism evidence="1 2">
    <name type="scientific">Lentilactobacillus farraginis DSM 18382 = JCM 14108</name>
    <dbReference type="NCBI Taxonomy" id="1423743"/>
    <lineage>
        <taxon>Bacteria</taxon>
        <taxon>Bacillati</taxon>
        <taxon>Bacillota</taxon>
        <taxon>Bacilli</taxon>
        <taxon>Lactobacillales</taxon>
        <taxon>Lactobacillaceae</taxon>
        <taxon>Lentilactobacillus</taxon>
    </lineage>
</organism>
<accession>X0PA67</accession>
<dbReference type="Proteomes" id="UP000019488">
    <property type="component" value="Unassembled WGS sequence"/>
</dbReference>
<evidence type="ECO:0000313" key="1">
    <source>
        <dbReference type="EMBL" id="GAF36299.1"/>
    </source>
</evidence>
<dbReference type="RefSeq" id="WP_237745722.1">
    <property type="nucleotide sequence ID" value="NZ_BAKI01000009.1"/>
</dbReference>
<reference evidence="1" key="1">
    <citation type="journal article" date="2014" name="Genome Announc.">
        <title>Draft Genome Sequences of Two Lactobacillus Strains, L. farraginis JCM 14108T and L. composti JCM 14202T, Isolated from Compost of Distilled Shochu Residue.</title>
        <authorList>
            <person name="Yuki M."/>
            <person name="Oshima K."/>
            <person name="Suda W."/>
            <person name="Kitahara M."/>
            <person name="Kitamura K."/>
            <person name="Iida T."/>
            <person name="Hattori M."/>
            <person name="Ohkuma M."/>
        </authorList>
    </citation>
    <scope>NUCLEOTIDE SEQUENCE [LARGE SCALE GENOMIC DNA]</scope>
    <source>
        <strain evidence="1">JCM 14108</strain>
    </source>
</reference>
<gene>
    <name evidence="1" type="ORF">JCM14108_1261</name>
</gene>
<dbReference type="AlphaFoldDB" id="X0PA67"/>
<name>X0PA67_9LACO</name>
<comment type="caution">
    <text evidence="1">The sequence shown here is derived from an EMBL/GenBank/DDBJ whole genome shotgun (WGS) entry which is preliminary data.</text>
</comment>
<sequence>MTEEKFDTLRIHGGYDPAQHHDSATVPIYQNVAFSLGSAERGEAVAQGTVPDAYMYSRLVIQLLVYLRSDWLLWTVAQRRWPLAPEWRRLPTLF</sequence>
<protein>
    <submittedName>
        <fullName evidence="1">O-acetylhomoserine sulfhydrylase</fullName>
    </submittedName>
</protein>
<dbReference type="EMBL" id="BAKI01000009">
    <property type="protein sequence ID" value="GAF36299.1"/>
    <property type="molecule type" value="Genomic_DNA"/>
</dbReference>
<dbReference type="Gene3D" id="3.40.640.10">
    <property type="entry name" value="Type I PLP-dependent aspartate aminotransferase-like (Major domain)"/>
    <property type="match status" value="1"/>
</dbReference>
<dbReference type="InterPro" id="IPR015421">
    <property type="entry name" value="PyrdxlP-dep_Trfase_major"/>
</dbReference>
<proteinExistence type="predicted"/>